<proteinExistence type="predicted"/>
<comment type="caution">
    <text evidence="2">The sequence shown here is derived from an EMBL/GenBank/DDBJ whole genome shotgun (WGS) entry which is preliminary data.</text>
</comment>
<evidence type="ECO:0000313" key="3">
    <source>
        <dbReference type="Proteomes" id="UP001498398"/>
    </source>
</evidence>
<dbReference type="EMBL" id="JBANRG010000080">
    <property type="protein sequence ID" value="KAK7438221.1"/>
    <property type="molecule type" value="Genomic_DNA"/>
</dbReference>
<reference evidence="2 3" key="1">
    <citation type="submission" date="2024-01" db="EMBL/GenBank/DDBJ databases">
        <title>A draft genome for the cacao thread blight pathogen Marasmiellus scandens.</title>
        <authorList>
            <person name="Baruah I.K."/>
            <person name="Leung J."/>
            <person name="Bukari Y."/>
            <person name="Amoako-Attah I."/>
            <person name="Meinhardt L.W."/>
            <person name="Bailey B.A."/>
            <person name="Cohen S.P."/>
        </authorList>
    </citation>
    <scope>NUCLEOTIDE SEQUENCE [LARGE SCALE GENOMIC DNA]</scope>
    <source>
        <strain evidence="2 3">GH-19</strain>
    </source>
</reference>
<dbReference type="Proteomes" id="UP001498398">
    <property type="component" value="Unassembled WGS sequence"/>
</dbReference>
<name>A0ABR1ITG5_9AGAR</name>
<keyword evidence="1" id="KW-0812">Transmembrane</keyword>
<organism evidence="2 3">
    <name type="scientific">Marasmiellus scandens</name>
    <dbReference type="NCBI Taxonomy" id="2682957"/>
    <lineage>
        <taxon>Eukaryota</taxon>
        <taxon>Fungi</taxon>
        <taxon>Dikarya</taxon>
        <taxon>Basidiomycota</taxon>
        <taxon>Agaricomycotina</taxon>
        <taxon>Agaricomycetes</taxon>
        <taxon>Agaricomycetidae</taxon>
        <taxon>Agaricales</taxon>
        <taxon>Marasmiineae</taxon>
        <taxon>Omphalotaceae</taxon>
        <taxon>Marasmiellus</taxon>
    </lineage>
</organism>
<evidence type="ECO:0000313" key="2">
    <source>
        <dbReference type="EMBL" id="KAK7438221.1"/>
    </source>
</evidence>
<accession>A0ABR1ITG5</accession>
<keyword evidence="1" id="KW-0472">Membrane</keyword>
<keyword evidence="1" id="KW-1133">Transmembrane helix</keyword>
<evidence type="ECO:0000256" key="1">
    <source>
        <dbReference type="SAM" id="Phobius"/>
    </source>
</evidence>
<sequence length="97" mass="10870">MLVPLIIGSRDPETVKWRNDIRPYCNMSNNAPGIVSCTCVAVMALIGIIPEIYILKDVRQQWYCFKAGKLPNHGNLDNIALAIRLFVFSAYTVLGIM</sequence>
<feature type="transmembrane region" description="Helical" evidence="1">
    <location>
        <begin position="33"/>
        <end position="55"/>
    </location>
</feature>
<feature type="transmembrane region" description="Helical" evidence="1">
    <location>
        <begin position="76"/>
        <end position="96"/>
    </location>
</feature>
<keyword evidence="3" id="KW-1185">Reference proteome</keyword>
<protein>
    <submittedName>
        <fullName evidence="2">Uncharacterized protein</fullName>
    </submittedName>
</protein>
<gene>
    <name evidence="2" type="ORF">VKT23_018152</name>
</gene>